<dbReference type="OrthoDB" id="9793039at2"/>
<dbReference type="Pfam" id="PF00903">
    <property type="entry name" value="Glyoxalase"/>
    <property type="match status" value="1"/>
</dbReference>
<dbReference type="PROSITE" id="PS51819">
    <property type="entry name" value="VOC"/>
    <property type="match status" value="1"/>
</dbReference>
<dbReference type="CDD" id="cd06587">
    <property type="entry name" value="VOC"/>
    <property type="match status" value="1"/>
</dbReference>
<accession>A0A3A8NCG1</accession>
<name>A0A3A8NCG1_9BACT</name>
<dbReference type="RefSeq" id="WP_120626628.1">
    <property type="nucleotide sequence ID" value="NZ_RAWG01000111.1"/>
</dbReference>
<evidence type="ECO:0000313" key="3">
    <source>
        <dbReference type="Proteomes" id="UP000273405"/>
    </source>
</evidence>
<dbReference type="InterPro" id="IPR037523">
    <property type="entry name" value="VOC_core"/>
</dbReference>
<sequence length="135" mass="15215">MPSKPRQVRAQPLLAVRDVAASSRWYQQLLGCESAHGGDEYEMLVSNGEPLLQLHAWDLDDHANLTGPDSAPHGHGVLLWFETTDFDASVKAAQALKVDWVEAPHENPNSRRWEFWVRDLDGYVIVLSAESRRRG</sequence>
<evidence type="ECO:0000313" key="2">
    <source>
        <dbReference type="EMBL" id="RKH41259.1"/>
    </source>
</evidence>
<dbReference type="Gene3D" id="3.10.180.10">
    <property type="entry name" value="2,3-Dihydroxybiphenyl 1,2-Dioxygenase, domain 1"/>
    <property type="match status" value="1"/>
</dbReference>
<dbReference type="SUPFAM" id="SSF54593">
    <property type="entry name" value="Glyoxalase/Bleomycin resistance protein/Dihydroxybiphenyl dioxygenase"/>
    <property type="match status" value="1"/>
</dbReference>
<evidence type="ECO:0000259" key="1">
    <source>
        <dbReference type="PROSITE" id="PS51819"/>
    </source>
</evidence>
<feature type="domain" description="VOC" evidence="1">
    <location>
        <begin position="8"/>
        <end position="130"/>
    </location>
</feature>
<proteinExistence type="predicted"/>
<gene>
    <name evidence="2" type="ORF">D7X12_18690</name>
</gene>
<dbReference type="Proteomes" id="UP000273405">
    <property type="component" value="Unassembled WGS sequence"/>
</dbReference>
<organism evidence="2 3">
    <name type="scientific">Corallococcus sicarius</name>
    <dbReference type="NCBI Taxonomy" id="2316726"/>
    <lineage>
        <taxon>Bacteria</taxon>
        <taxon>Pseudomonadati</taxon>
        <taxon>Myxococcota</taxon>
        <taxon>Myxococcia</taxon>
        <taxon>Myxococcales</taxon>
        <taxon>Cystobacterineae</taxon>
        <taxon>Myxococcaceae</taxon>
        <taxon>Corallococcus</taxon>
    </lineage>
</organism>
<protein>
    <submittedName>
        <fullName evidence="2">VOC family protein</fullName>
    </submittedName>
</protein>
<dbReference type="InterPro" id="IPR029068">
    <property type="entry name" value="Glyas_Bleomycin-R_OHBP_Dase"/>
</dbReference>
<keyword evidence="3" id="KW-1185">Reference proteome</keyword>
<dbReference type="AlphaFoldDB" id="A0A3A8NCG1"/>
<dbReference type="InterPro" id="IPR004360">
    <property type="entry name" value="Glyas_Fos-R_dOase_dom"/>
</dbReference>
<dbReference type="EMBL" id="RAWG01000111">
    <property type="protein sequence ID" value="RKH41259.1"/>
    <property type="molecule type" value="Genomic_DNA"/>
</dbReference>
<reference evidence="3" key="1">
    <citation type="submission" date="2018-09" db="EMBL/GenBank/DDBJ databases">
        <authorList>
            <person name="Livingstone P.G."/>
            <person name="Whitworth D.E."/>
        </authorList>
    </citation>
    <scope>NUCLEOTIDE SEQUENCE [LARGE SCALE GENOMIC DNA]</scope>
    <source>
        <strain evidence="3">CA040B</strain>
    </source>
</reference>
<comment type="caution">
    <text evidence="2">The sequence shown here is derived from an EMBL/GenBank/DDBJ whole genome shotgun (WGS) entry which is preliminary data.</text>
</comment>